<dbReference type="PROSITE" id="PS00237">
    <property type="entry name" value="G_PROTEIN_RECEP_F1_1"/>
    <property type="match status" value="1"/>
</dbReference>
<gene>
    <name evidence="11" type="ORF">KC01_LOCUS12599</name>
</gene>
<evidence type="ECO:0000256" key="7">
    <source>
        <dbReference type="ARBA" id="ARBA00023136"/>
    </source>
</evidence>
<keyword evidence="4" id="KW-0716">Sensory transduction</keyword>
<dbReference type="PROSITE" id="PS50262">
    <property type="entry name" value="G_PROTEIN_RECEP_F1_2"/>
    <property type="match status" value="1"/>
</dbReference>
<evidence type="ECO:0000259" key="10">
    <source>
        <dbReference type="PROSITE" id="PS50262"/>
    </source>
</evidence>
<dbReference type="GO" id="GO:0004930">
    <property type="term" value="F:G protein-coupled receptor activity"/>
    <property type="evidence" value="ECO:0007669"/>
    <property type="project" value="UniProtKB-KW"/>
</dbReference>
<feature type="transmembrane region" description="Helical" evidence="9">
    <location>
        <begin position="20"/>
        <end position="45"/>
    </location>
</feature>
<evidence type="ECO:0000256" key="3">
    <source>
        <dbReference type="ARBA" id="ARBA00022692"/>
    </source>
</evidence>
<evidence type="ECO:0000256" key="1">
    <source>
        <dbReference type="ARBA" id="ARBA00004651"/>
    </source>
</evidence>
<sequence length="152" mass="17069">MNTSFVSVLHLDGLSQLYDYRIPLAVLLLLIYGFVMLSDATVVYIICSRRCLHRPMYAVLVNSAIGSSSIYPKLLWDLFQGKRVVLLSRYECLCQALIVGFVGGSSFLLLSAMAFDRYLSICHPLRYAALMSPRAITVLLLMCWLVPLILVT</sequence>
<comment type="subcellular location">
    <subcellularLocation>
        <location evidence="1">Cell membrane</location>
        <topology evidence="1">Multi-pass membrane protein</topology>
    </subcellularLocation>
</comment>
<keyword evidence="3 9" id="KW-0812">Transmembrane</keyword>
<dbReference type="GO" id="GO:0007608">
    <property type="term" value="P:sensory perception of smell"/>
    <property type="evidence" value="ECO:0007669"/>
    <property type="project" value="UniProtKB-KW"/>
</dbReference>
<proteinExistence type="predicted"/>
<protein>
    <recommendedName>
        <fullName evidence="10">G-protein coupled receptors family 1 profile domain-containing protein</fullName>
    </recommendedName>
</protein>
<dbReference type="SUPFAM" id="SSF81321">
    <property type="entry name" value="Family A G protein-coupled receptor-like"/>
    <property type="match status" value="1"/>
</dbReference>
<dbReference type="InterPro" id="IPR050516">
    <property type="entry name" value="Olfactory_GPCR"/>
</dbReference>
<evidence type="ECO:0000256" key="8">
    <source>
        <dbReference type="ARBA" id="ARBA00023170"/>
    </source>
</evidence>
<evidence type="ECO:0000256" key="6">
    <source>
        <dbReference type="ARBA" id="ARBA00023040"/>
    </source>
</evidence>
<keyword evidence="8" id="KW-0675">Receptor</keyword>
<keyword evidence="6" id="KW-0807">Transducer</keyword>
<evidence type="ECO:0000256" key="5">
    <source>
        <dbReference type="ARBA" id="ARBA00022989"/>
    </source>
</evidence>
<keyword evidence="2" id="KW-1003">Cell membrane</keyword>
<keyword evidence="5 9" id="KW-1133">Transmembrane helix</keyword>
<dbReference type="GO" id="GO:0005886">
    <property type="term" value="C:plasma membrane"/>
    <property type="evidence" value="ECO:0007669"/>
    <property type="project" value="UniProtKB-SubCell"/>
</dbReference>
<evidence type="ECO:0000313" key="11">
    <source>
        <dbReference type="EMBL" id="CAL1581884.1"/>
    </source>
</evidence>
<dbReference type="Gene3D" id="1.20.1070.10">
    <property type="entry name" value="Rhodopsin 7-helix transmembrane proteins"/>
    <property type="match status" value="1"/>
</dbReference>
<reference evidence="11 12" key="1">
    <citation type="submission" date="2024-04" db="EMBL/GenBank/DDBJ databases">
        <authorList>
            <person name="Waldvogel A.-M."/>
            <person name="Schoenle A."/>
        </authorList>
    </citation>
    <scope>NUCLEOTIDE SEQUENCE [LARGE SCALE GENOMIC DNA]</scope>
</reference>
<dbReference type="InterPro" id="IPR000276">
    <property type="entry name" value="GPCR_Rhodpsn"/>
</dbReference>
<name>A0AAV2K2D7_KNICA</name>
<dbReference type="PANTHER" id="PTHR26452">
    <property type="entry name" value="OLFACTORY RECEPTOR"/>
    <property type="match status" value="1"/>
</dbReference>
<organism evidence="11 12">
    <name type="scientific">Knipowitschia caucasica</name>
    <name type="common">Caucasian dwarf goby</name>
    <name type="synonym">Pomatoschistus caucasicus</name>
    <dbReference type="NCBI Taxonomy" id="637954"/>
    <lineage>
        <taxon>Eukaryota</taxon>
        <taxon>Metazoa</taxon>
        <taxon>Chordata</taxon>
        <taxon>Craniata</taxon>
        <taxon>Vertebrata</taxon>
        <taxon>Euteleostomi</taxon>
        <taxon>Actinopterygii</taxon>
        <taxon>Neopterygii</taxon>
        <taxon>Teleostei</taxon>
        <taxon>Neoteleostei</taxon>
        <taxon>Acanthomorphata</taxon>
        <taxon>Gobiaria</taxon>
        <taxon>Gobiiformes</taxon>
        <taxon>Gobioidei</taxon>
        <taxon>Gobiidae</taxon>
        <taxon>Gobiinae</taxon>
        <taxon>Knipowitschia</taxon>
    </lineage>
</organism>
<dbReference type="AlphaFoldDB" id="A0AAV2K2D7"/>
<keyword evidence="6" id="KW-0297">G-protein coupled receptor</keyword>
<feature type="transmembrane region" description="Helical" evidence="9">
    <location>
        <begin position="96"/>
        <end position="115"/>
    </location>
</feature>
<keyword evidence="4" id="KW-0552">Olfaction</keyword>
<dbReference type="InterPro" id="IPR017452">
    <property type="entry name" value="GPCR_Rhodpsn_7TM"/>
</dbReference>
<evidence type="ECO:0000256" key="9">
    <source>
        <dbReference type="SAM" id="Phobius"/>
    </source>
</evidence>
<keyword evidence="7 9" id="KW-0472">Membrane</keyword>
<dbReference type="EMBL" id="OZ035837">
    <property type="protein sequence ID" value="CAL1581884.1"/>
    <property type="molecule type" value="Genomic_DNA"/>
</dbReference>
<evidence type="ECO:0000256" key="4">
    <source>
        <dbReference type="ARBA" id="ARBA00022725"/>
    </source>
</evidence>
<feature type="domain" description="G-protein coupled receptors family 1 profile" evidence="10">
    <location>
        <begin position="38"/>
        <end position="152"/>
    </location>
</feature>
<dbReference type="Proteomes" id="UP001497482">
    <property type="component" value="Chromosome 15"/>
</dbReference>
<evidence type="ECO:0000256" key="2">
    <source>
        <dbReference type="ARBA" id="ARBA00022475"/>
    </source>
</evidence>
<evidence type="ECO:0000313" key="12">
    <source>
        <dbReference type="Proteomes" id="UP001497482"/>
    </source>
</evidence>
<keyword evidence="12" id="KW-1185">Reference proteome</keyword>
<feature type="transmembrane region" description="Helical" evidence="9">
    <location>
        <begin position="127"/>
        <end position="150"/>
    </location>
</feature>
<dbReference type="Pfam" id="PF00001">
    <property type="entry name" value="7tm_1"/>
    <property type="match status" value="1"/>
</dbReference>
<accession>A0AAV2K2D7</accession>